<protein>
    <submittedName>
        <fullName evidence="1">Uncharacterized protein</fullName>
    </submittedName>
</protein>
<sequence length="37" mass="4654">MKYQVILHMQKEPYGRQDRDQVTYFAIWNTETKYPKF</sequence>
<dbReference type="EMBL" id="BK059107">
    <property type="protein sequence ID" value="DAE31391.1"/>
    <property type="molecule type" value="Genomic_DNA"/>
</dbReference>
<proteinExistence type="predicted"/>
<evidence type="ECO:0000313" key="1">
    <source>
        <dbReference type="EMBL" id="DAE31391.1"/>
    </source>
</evidence>
<organism evidence="1">
    <name type="scientific">virus sp. ctDJ83</name>
    <dbReference type="NCBI Taxonomy" id="2827625"/>
    <lineage>
        <taxon>Viruses</taxon>
    </lineage>
</organism>
<reference evidence="1" key="1">
    <citation type="journal article" date="2021" name="Proc. Natl. Acad. Sci. U.S.A.">
        <title>A Catalog of Tens of Thousands of Viruses from Human Metagenomes Reveals Hidden Associations with Chronic Diseases.</title>
        <authorList>
            <person name="Tisza M.J."/>
            <person name="Buck C.B."/>
        </authorList>
    </citation>
    <scope>NUCLEOTIDE SEQUENCE</scope>
    <source>
        <strain evidence="1">CtDJ83</strain>
    </source>
</reference>
<name>A0A8S5RJ47_9VIRU</name>
<accession>A0A8S5RJ47</accession>